<feature type="transmembrane region" description="Helical" evidence="7">
    <location>
        <begin position="45"/>
        <end position="64"/>
    </location>
</feature>
<accession>A0A1I2AZB4</accession>
<dbReference type="Proteomes" id="UP000199513">
    <property type="component" value="Unassembled WGS sequence"/>
</dbReference>
<proteinExistence type="inferred from homology"/>
<dbReference type="RefSeq" id="WP_091538789.1">
    <property type="nucleotide sequence ID" value="NZ_FONY01000002.1"/>
</dbReference>
<dbReference type="GO" id="GO:0015099">
    <property type="term" value="F:nickel cation transmembrane transporter activity"/>
    <property type="evidence" value="ECO:0007669"/>
    <property type="project" value="UniProtKB-UniRule"/>
</dbReference>
<organism evidence="8 9">
    <name type="scientific">Thermoflexibacter ruber</name>
    <dbReference type="NCBI Taxonomy" id="1003"/>
    <lineage>
        <taxon>Bacteria</taxon>
        <taxon>Pseudomonadati</taxon>
        <taxon>Bacteroidota</taxon>
        <taxon>Cytophagia</taxon>
        <taxon>Cytophagales</taxon>
        <taxon>Thermoflexibacteraceae</taxon>
        <taxon>Thermoflexibacter</taxon>
    </lineage>
</organism>
<dbReference type="InterPro" id="IPR052776">
    <property type="entry name" value="Chloro_ReproSupport/MetalTrans"/>
</dbReference>
<dbReference type="STRING" id="1003.SAMN04488541_100276"/>
<evidence type="ECO:0000256" key="2">
    <source>
        <dbReference type="ARBA" id="ARBA00022448"/>
    </source>
</evidence>
<dbReference type="InterPro" id="IPR011541">
    <property type="entry name" value="Ni/Co_transpt_high_affinity"/>
</dbReference>
<keyword evidence="3" id="KW-0533">Nickel</keyword>
<dbReference type="PANTHER" id="PTHR33876:SF4">
    <property type="entry name" value="CHLOROPLAST PROTEIN FOR GROWTH AND FERTILITY 2"/>
    <property type="match status" value="1"/>
</dbReference>
<dbReference type="Pfam" id="PF03824">
    <property type="entry name" value="NicO"/>
    <property type="match status" value="1"/>
</dbReference>
<dbReference type="GO" id="GO:0005886">
    <property type="term" value="C:plasma membrane"/>
    <property type="evidence" value="ECO:0007669"/>
    <property type="project" value="UniProtKB-SubCell"/>
</dbReference>
<reference evidence="8 9" key="1">
    <citation type="submission" date="2016-10" db="EMBL/GenBank/DDBJ databases">
        <authorList>
            <person name="de Groot N.N."/>
        </authorList>
    </citation>
    <scope>NUCLEOTIDE SEQUENCE [LARGE SCALE GENOMIC DNA]</scope>
    <source>
        <strain>GEY</strain>
        <strain evidence="9">DSM 9560</strain>
    </source>
</reference>
<keyword evidence="4 7" id="KW-0812">Transmembrane</keyword>
<gene>
    <name evidence="8" type="ORF">SAMN04488541_100276</name>
</gene>
<protein>
    <recommendedName>
        <fullName evidence="7">Nickel/cobalt efflux system</fullName>
    </recommendedName>
</protein>
<feature type="transmembrane region" description="Helical" evidence="7">
    <location>
        <begin position="181"/>
        <end position="202"/>
    </location>
</feature>
<keyword evidence="5 7" id="KW-1133">Transmembrane helix</keyword>
<evidence type="ECO:0000256" key="1">
    <source>
        <dbReference type="ARBA" id="ARBA00004127"/>
    </source>
</evidence>
<evidence type="ECO:0000313" key="9">
    <source>
        <dbReference type="Proteomes" id="UP000199513"/>
    </source>
</evidence>
<sequence length="207" mass="22728">METSIPLLFAVVVGFQHAFEADHLVAVSSIVSKRRNTLLAVKDGIFWGLGHTSTILLIGLLILVGKIVVPQQVFSYLEAGVGLMLVILGIYRLFKFFKYRNNHVHLTSEDKNHHLAYSIGIIHGLAGSGAMVLLVMTEIKDTFSSILYLLIFGIGSIVGMLVAAGFFSFPFSKRFTNSELIQTVLIFISATLCIVLGGFVIYENIYG</sequence>
<dbReference type="OrthoDB" id="9811044at2"/>
<feature type="transmembrane region" description="Helical" evidence="7">
    <location>
        <begin position="147"/>
        <end position="169"/>
    </location>
</feature>
<keyword evidence="9" id="KW-1185">Reference proteome</keyword>
<dbReference type="PANTHER" id="PTHR33876">
    <property type="entry name" value="UNNAMED PRODUCT"/>
    <property type="match status" value="1"/>
</dbReference>
<keyword evidence="6 7" id="KW-0472">Membrane</keyword>
<evidence type="ECO:0000256" key="6">
    <source>
        <dbReference type="ARBA" id="ARBA00023136"/>
    </source>
</evidence>
<evidence type="ECO:0000256" key="4">
    <source>
        <dbReference type="ARBA" id="ARBA00022692"/>
    </source>
</evidence>
<comment type="subcellular location">
    <subcellularLocation>
        <location evidence="7">Cell membrane</location>
        <topology evidence="7">Multi-pass membrane protein</topology>
    </subcellularLocation>
    <subcellularLocation>
        <location evidence="1">Endomembrane system</location>
        <topology evidence="1">Multi-pass membrane protein</topology>
    </subcellularLocation>
</comment>
<feature type="transmembrane region" description="Helical" evidence="7">
    <location>
        <begin position="76"/>
        <end position="94"/>
    </location>
</feature>
<feature type="transmembrane region" description="Helical" evidence="7">
    <location>
        <begin position="114"/>
        <end position="135"/>
    </location>
</feature>
<dbReference type="AlphaFoldDB" id="A0A1I2AZB4"/>
<evidence type="ECO:0000256" key="3">
    <source>
        <dbReference type="ARBA" id="ARBA00022596"/>
    </source>
</evidence>
<name>A0A1I2AZB4_9BACT</name>
<keyword evidence="2 7" id="KW-0813">Transport</keyword>
<dbReference type="GO" id="GO:0012505">
    <property type="term" value="C:endomembrane system"/>
    <property type="evidence" value="ECO:0007669"/>
    <property type="project" value="UniProtKB-SubCell"/>
</dbReference>
<evidence type="ECO:0000256" key="7">
    <source>
        <dbReference type="RuleBase" id="RU362101"/>
    </source>
</evidence>
<evidence type="ECO:0000256" key="5">
    <source>
        <dbReference type="ARBA" id="ARBA00022989"/>
    </source>
</evidence>
<dbReference type="EMBL" id="FONY01000002">
    <property type="protein sequence ID" value="SFE49284.1"/>
    <property type="molecule type" value="Genomic_DNA"/>
</dbReference>
<comment type="similarity">
    <text evidence="7">Belongs to the NiCoT transporter (TC 2.A.52) family.</text>
</comment>
<evidence type="ECO:0000313" key="8">
    <source>
        <dbReference type="EMBL" id="SFE49284.1"/>
    </source>
</evidence>